<feature type="region of interest" description="Disordered" evidence="14">
    <location>
        <begin position="1245"/>
        <end position="1265"/>
    </location>
</feature>
<evidence type="ECO:0000256" key="14">
    <source>
        <dbReference type="SAM" id="MobiDB-lite"/>
    </source>
</evidence>
<feature type="compositionally biased region" description="Polar residues" evidence="14">
    <location>
        <begin position="489"/>
        <end position="503"/>
    </location>
</feature>
<dbReference type="EMBL" id="GAMC01010185">
    <property type="protein sequence ID" value="JAB96370.1"/>
    <property type="molecule type" value="mRNA"/>
</dbReference>
<sequence>MQSLIDGVSRGSSCASSGGSHSDVSYLIGNSIATPTSQALKTQRNFKLLSDPALIKGATKTYRYDGVCPTDQTYSPVIPRDPRNPIVRMRARPVEPMVLIVPRLTIDKNYVGQPPPIEITLTNLNDNIDRQFLAGMLIKCGPYDELLIYHHPKTNKHLGVARIVFENIKGARLCVEKYNQKSVMGKVLSVFHDPFGLICKQTVDHLSTGKPKHFPNVIDEGQFSRPQQSVSVTQNSAIHGPSQPLKEYKNEESFKDEELSGYQTFRTNRDYYIQPYRRHMVDEYQSKDSREKERIRDKYSYQTYDRSKNHHNRHEIERDVSTERNRERSNHRDRERDRDYYKSRHRDRRHDHDEQNERDYRKRNITRCDKDRERGKGRNLTQVTKEYESSNNFKNNSEIAEVDKFYFHHLGASIQQHSAPSLNITSDPGYTYSTYGYNTECAQNTWAGQRSWTAPQPQSQPKVEIPPPPPPDKTPNWDDPEPPPPGQASPENLNPQFNKSSMPPENDSKGIISEKTENNELGKVDLDTRIEMMFKRKSFGNPPPFLQIESSESETENSTEKKDEMKTTSDDTQKSKLKLSFKKQNKMAQPYEQQDASDISSSDDEILHKKESLSPILIQKEEDHMSLSSLSSHDVIHRKEKSMQSHNASEKRTNFTEKDIGSRYSTYSYSNNEYYKQNLIYSLPLYPDISTPHFPNPAYMHSAYMPGFRSITYGSSYNEEYGHCTQPLSNDKIYSGYTYNQNDPFKKQIDAVVDRVSTELKQILKRDFNKKMIENTAYKNFESWWDDQMQKSRHKNRDSVLNDKNTLISDTSSSKRVDKAPDINQIINNQCDMTDLCSFTSLGLRASIPKLPSFRRIRKKSISPAKDDYEKHLSDQDEMVRGSDSEKEDTNVDMSNIRKKTDLSPKSKIKPNSPSSSSSESDDSSEGESSDESEASGDDFSSCSENGGNRGNSWKADIEGKKEKAIYSKNDIYSDSENEQGTYSKVIESVNIDRRKSSSVNKDFSITSDLEDISKDSNITIEDTEEKDNKQVIESATVLNESSITSLPNESNIEKIDKKTKNSSHFGYDRIYSDSEEEREYQERRRRNTEYMAQIEREFLEEQALKLREVQKASHVSVENENEKPAHVQNISDLPNETEYPYKKPTSATLENSLPLEKIADDTNFADRKKDKNKGKIKNEAKYKRKQEYKSKTQLFTAPLPLQNLSETCNKQLIKSTNGLEEEHISTNEFEKLVTNQVYKEFNDDVKMSPSSDGGSSQASQASQVALEHCYSLPPHADTSKGSHQKEKQIYPNRYNANEKQQNLEHDHGSYANVSTSGNSTELFSTEKEKTIHRQNTKPGPGRPRKDPAKMRRRNGVAQSSNKLEMDKNVLTRDMLMRNLVSQTHYIPLELFKARDATDELMVLYEFLTKGIDFEDIKYIRRSYEIHLQEDTYGFWLNNTHWVDHCITDRSFLPPPPKKRKREDELKKHKSGCARTEGYYKLDIREKAKHKYHHAKSTAESTLSIDRNEDQLQQSHNKLVSKMQGISREARSNQRRLLTAFGSIGESELLKFNQLKFRKKQLKFAKSAIHDWGLFAMEPIAADEMVIEYVGQMIRPIVADLRESKYEAIGIGSSYLFRIDMETIIDATKCGNLARFINHSCNPNCYAKVITIESEKKIVIYSKQPIGINEEITYDYKFPLEDEKIPCLCGAQGCRGTLN</sequence>
<feature type="compositionally biased region" description="Basic and acidic residues" evidence="14">
    <location>
        <begin position="865"/>
        <end position="890"/>
    </location>
</feature>
<dbReference type="GO" id="GO:0003723">
    <property type="term" value="F:RNA binding"/>
    <property type="evidence" value="ECO:0007669"/>
    <property type="project" value="UniProtKB-KW"/>
</dbReference>
<feature type="domain" description="Post-SET" evidence="16">
    <location>
        <begin position="1683"/>
        <end position="1699"/>
    </location>
</feature>
<dbReference type="Pfam" id="PF00856">
    <property type="entry name" value="SET"/>
    <property type="match status" value="1"/>
</dbReference>
<feature type="compositionally biased region" description="Polar residues" evidence="14">
    <location>
        <begin position="448"/>
        <end position="461"/>
    </location>
</feature>
<evidence type="ECO:0000256" key="6">
    <source>
        <dbReference type="ARBA" id="ARBA00022853"/>
    </source>
</evidence>
<keyword evidence="8" id="KW-0805">Transcription regulation</keyword>
<feature type="region of interest" description="Disordered" evidence="14">
    <location>
        <begin position="1116"/>
        <end position="1185"/>
    </location>
</feature>
<keyword evidence="6" id="KW-0156">Chromatin regulator</keyword>
<feature type="compositionally biased region" description="Polar residues" evidence="14">
    <location>
        <begin position="1312"/>
        <end position="1324"/>
    </location>
</feature>
<evidence type="ECO:0000259" key="15">
    <source>
        <dbReference type="PROSITE" id="PS50280"/>
    </source>
</evidence>
<comment type="subcellular location">
    <subcellularLocation>
        <location evidence="1">Nucleus</location>
    </subcellularLocation>
</comment>
<comment type="catalytic activity">
    <reaction evidence="12">
        <text>N(6)-methyl-L-lysyl(4)-[histone H3] + S-adenosyl-L-methionine = N(6),N(6)-dimethyl-L-lysyl(4)-[histone H3] + S-adenosyl-L-homocysteine + H(+)</text>
        <dbReference type="Rhea" id="RHEA:60268"/>
        <dbReference type="Rhea" id="RHEA-COMP:15540"/>
        <dbReference type="Rhea" id="RHEA-COMP:15543"/>
        <dbReference type="ChEBI" id="CHEBI:15378"/>
        <dbReference type="ChEBI" id="CHEBI:57856"/>
        <dbReference type="ChEBI" id="CHEBI:59789"/>
        <dbReference type="ChEBI" id="CHEBI:61929"/>
        <dbReference type="ChEBI" id="CHEBI:61976"/>
    </reaction>
</comment>
<dbReference type="Gene3D" id="3.30.70.330">
    <property type="match status" value="1"/>
</dbReference>
<comment type="catalytic activity">
    <reaction evidence="13">
        <text>N(6),N(6)-dimethyl-L-lysyl(4)-[histone H3] + S-adenosyl-L-methionine = N(6),N(6),N(6)-trimethyl-L-lysyl(4)-[histone H3] + S-adenosyl-L-homocysteine + H(+)</text>
        <dbReference type="Rhea" id="RHEA:60272"/>
        <dbReference type="Rhea" id="RHEA-COMP:15537"/>
        <dbReference type="Rhea" id="RHEA-COMP:15540"/>
        <dbReference type="ChEBI" id="CHEBI:15378"/>
        <dbReference type="ChEBI" id="CHEBI:57856"/>
        <dbReference type="ChEBI" id="CHEBI:59789"/>
        <dbReference type="ChEBI" id="CHEBI:61961"/>
        <dbReference type="ChEBI" id="CHEBI:61976"/>
    </reaction>
</comment>
<feature type="compositionally biased region" description="Low complexity" evidence="14">
    <location>
        <begin position="1249"/>
        <end position="1264"/>
    </location>
</feature>
<keyword evidence="3 17" id="KW-0489">Methyltransferase</keyword>
<gene>
    <name evidence="17" type="primary">SET1B</name>
</gene>
<dbReference type="InterPro" id="IPR044570">
    <property type="entry name" value="Set1-like"/>
</dbReference>
<reference evidence="17" key="2">
    <citation type="journal article" date="2014" name="BMC Genomics">
        <title>A genomic perspective to assessing quality of mass-reared SIT flies used in Mediterranean fruit fly (Ceratitis capitata) eradication in California.</title>
        <authorList>
            <person name="Calla B."/>
            <person name="Hall B."/>
            <person name="Hou S."/>
            <person name="Geib S.M."/>
        </authorList>
    </citation>
    <scope>NUCLEOTIDE SEQUENCE</scope>
</reference>
<dbReference type="SMART" id="SM01291">
    <property type="entry name" value="N-SET"/>
    <property type="match status" value="1"/>
</dbReference>
<feature type="compositionally biased region" description="Basic and acidic residues" evidence="14">
    <location>
        <begin position="1158"/>
        <end position="1170"/>
    </location>
</feature>
<keyword evidence="9" id="KW-0804">Transcription</keyword>
<dbReference type="PROSITE" id="PS50868">
    <property type="entry name" value="POST_SET"/>
    <property type="match status" value="1"/>
</dbReference>
<feature type="region of interest" description="Disordered" evidence="14">
    <location>
        <begin position="283"/>
        <end position="389"/>
    </location>
</feature>
<feature type="region of interest" description="Disordered" evidence="14">
    <location>
        <begin position="536"/>
        <end position="605"/>
    </location>
</feature>
<feature type="compositionally biased region" description="Pro residues" evidence="14">
    <location>
        <begin position="464"/>
        <end position="473"/>
    </location>
</feature>
<feature type="compositionally biased region" description="Basic and acidic residues" evidence="14">
    <location>
        <begin position="506"/>
        <end position="524"/>
    </location>
</feature>
<keyword evidence="10" id="KW-0539">Nucleus</keyword>
<evidence type="ECO:0000256" key="3">
    <source>
        <dbReference type="ARBA" id="ARBA00022603"/>
    </source>
</evidence>
<dbReference type="CDD" id="cd12304">
    <property type="entry name" value="RRM_Set1"/>
    <property type="match status" value="1"/>
</dbReference>
<dbReference type="Gene3D" id="2.170.270.10">
    <property type="entry name" value="SET domain"/>
    <property type="match status" value="1"/>
</dbReference>
<dbReference type="InterPro" id="IPR001214">
    <property type="entry name" value="SET_dom"/>
</dbReference>
<evidence type="ECO:0000256" key="8">
    <source>
        <dbReference type="ARBA" id="ARBA00023015"/>
    </source>
</evidence>
<feature type="compositionally biased region" description="Acidic residues" evidence="14">
    <location>
        <begin position="920"/>
        <end position="937"/>
    </location>
</feature>
<evidence type="ECO:0000256" key="10">
    <source>
        <dbReference type="ARBA" id="ARBA00023242"/>
    </source>
</evidence>
<dbReference type="InterPro" id="IPR024657">
    <property type="entry name" value="COMPASS_Set1_N-SET"/>
</dbReference>
<dbReference type="Pfam" id="PF00076">
    <property type="entry name" value="RRM_1"/>
    <property type="match status" value="1"/>
</dbReference>
<dbReference type="GO" id="GO:0140999">
    <property type="term" value="F:histone H3K4 trimethyltransferase activity"/>
    <property type="evidence" value="ECO:0007669"/>
    <property type="project" value="UniProtKB-EC"/>
</dbReference>
<reference evidence="17" key="1">
    <citation type="submission" date="2013-07" db="EMBL/GenBank/DDBJ databases">
        <authorList>
            <person name="Geib S."/>
        </authorList>
    </citation>
    <scope>NUCLEOTIDE SEQUENCE</scope>
</reference>
<dbReference type="Pfam" id="PF11764">
    <property type="entry name" value="N-SET"/>
    <property type="match status" value="1"/>
</dbReference>
<dbReference type="SUPFAM" id="SSF82199">
    <property type="entry name" value="SET domain"/>
    <property type="match status" value="1"/>
</dbReference>
<dbReference type="PANTHER" id="PTHR45814">
    <property type="entry name" value="HISTONE-LYSINE N-METHYLTRANSFERASE SETD1"/>
    <property type="match status" value="1"/>
</dbReference>
<dbReference type="InterPro" id="IPR037841">
    <property type="entry name" value="SET_SETD1A/B"/>
</dbReference>
<feature type="compositionally biased region" description="Basic and acidic residues" evidence="14">
    <location>
        <begin position="314"/>
        <end position="342"/>
    </location>
</feature>
<feature type="region of interest" description="Disordered" evidence="14">
    <location>
        <begin position="865"/>
        <end position="960"/>
    </location>
</feature>
<dbReference type="InterPro" id="IPR012677">
    <property type="entry name" value="Nucleotide-bd_a/b_plait_sf"/>
</dbReference>
<dbReference type="SMART" id="SM00508">
    <property type="entry name" value="PostSET"/>
    <property type="match status" value="1"/>
</dbReference>
<evidence type="ECO:0000256" key="11">
    <source>
        <dbReference type="ARBA" id="ARBA00047571"/>
    </source>
</evidence>
<feature type="compositionally biased region" description="Polar residues" evidence="14">
    <location>
        <begin position="379"/>
        <end position="389"/>
    </location>
</feature>
<dbReference type="GO" id="GO:0048188">
    <property type="term" value="C:Set1C/COMPASS complex"/>
    <property type="evidence" value="ECO:0007669"/>
    <property type="project" value="InterPro"/>
</dbReference>
<dbReference type="InterPro" id="IPR046341">
    <property type="entry name" value="SET_dom_sf"/>
</dbReference>
<keyword evidence="4 17" id="KW-0808">Transferase</keyword>
<dbReference type="SMART" id="SM00317">
    <property type="entry name" value="SET"/>
    <property type="match status" value="1"/>
</dbReference>
<evidence type="ECO:0000256" key="12">
    <source>
        <dbReference type="ARBA" id="ARBA00047583"/>
    </source>
</evidence>
<feature type="region of interest" description="Disordered" evidence="14">
    <location>
        <begin position="1055"/>
        <end position="1085"/>
    </location>
</feature>
<dbReference type="EC" id="2.1.1.354" evidence="2"/>
<dbReference type="SMART" id="SM00360">
    <property type="entry name" value="RRM"/>
    <property type="match status" value="1"/>
</dbReference>
<dbReference type="GO" id="GO:0032259">
    <property type="term" value="P:methylation"/>
    <property type="evidence" value="ECO:0007669"/>
    <property type="project" value="UniProtKB-KW"/>
</dbReference>
<evidence type="ECO:0000256" key="13">
    <source>
        <dbReference type="ARBA" id="ARBA00049129"/>
    </source>
</evidence>
<evidence type="ECO:0000256" key="4">
    <source>
        <dbReference type="ARBA" id="ARBA00022679"/>
    </source>
</evidence>
<dbReference type="FunFam" id="2.170.270.10:FF:000010">
    <property type="entry name" value="Histone-lysine N-methyltransferase"/>
    <property type="match status" value="1"/>
</dbReference>
<dbReference type="SUPFAM" id="SSF54928">
    <property type="entry name" value="RNA-binding domain, RBD"/>
    <property type="match status" value="1"/>
</dbReference>
<dbReference type="OrthoDB" id="308383at2759"/>
<evidence type="ECO:0000259" key="16">
    <source>
        <dbReference type="PROSITE" id="PS50868"/>
    </source>
</evidence>
<evidence type="ECO:0000256" key="1">
    <source>
        <dbReference type="ARBA" id="ARBA00004123"/>
    </source>
</evidence>
<evidence type="ECO:0000256" key="7">
    <source>
        <dbReference type="ARBA" id="ARBA00022884"/>
    </source>
</evidence>
<protein>
    <recommendedName>
        <fullName evidence="2">[histone H3]-lysine(4) N-trimethyltransferase</fullName>
        <ecNumber evidence="2">2.1.1.354</ecNumber>
    </recommendedName>
</protein>
<dbReference type="InterPro" id="IPR035979">
    <property type="entry name" value="RBD_domain_sf"/>
</dbReference>
<feature type="compositionally biased region" description="Basic and acidic residues" evidence="14">
    <location>
        <begin position="350"/>
        <end position="376"/>
    </location>
</feature>
<dbReference type="InterPro" id="IPR000504">
    <property type="entry name" value="RRM_dom"/>
</dbReference>
<organism evidence="17">
    <name type="scientific">Ceratitis capitata</name>
    <name type="common">Mediterranean fruit fly</name>
    <name type="synonym">Tephritis capitata</name>
    <dbReference type="NCBI Taxonomy" id="7213"/>
    <lineage>
        <taxon>Eukaryota</taxon>
        <taxon>Metazoa</taxon>
        <taxon>Ecdysozoa</taxon>
        <taxon>Arthropoda</taxon>
        <taxon>Hexapoda</taxon>
        <taxon>Insecta</taxon>
        <taxon>Pterygota</taxon>
        <taxon>Neoptera</taxon>
        <taxon>Endopterygota</taxon>
        <taxon>Diptera</taxon>
        <taxon>Brachycera</taxon>
        <taxon>Muscomorpha</taxon>
        <taxon>Tephritoidea</taxon>
        <taxon>Tephritidae</taxon>
        <taxon>Ceratitis</taxon>
        <taxon>Ceratitis</taxon>
    </lineage>
</organism>
<feature type="domain" description="SET" evidence="15">
    <location>
        <begin position="1560"/>
        <end position="1677"/>
    </location>
</feature>
<evidence type="ECO:0000256" key="9">
    <source>
        <dbReference type="ARBA" id="ARBA00023163"/>
    </source>
</evidence>
<dbReference type="InterPro" id="IPR003616">
    <property type="entry name" value="Post-SET_dom"/>
</dbReference>
<keyword evidence="5" id="KW-0949">S-adenosyl-L-methionine</keyword>
<name>W8B5F3_CERCA</name>
<keyword evidence="7" id="KW-0694">RNA-binding</keyword>
<feature type="compositionally biased region" description="Basic and acidic residues" evidence="14">
    <location>
        <begin position="283"/>
        <end position="299"/>
    </location>
</feature>
<evidence type="ECO:0000313" key="17">
    <source>
        <dbReference type="EMBL" id="JAB96370.1"/>
    </source>
</evidence>
<evidence type="ECO:0000256" key="5">
    <source>
        <dbReference type="ARBA" id="ARBA00022691"/>
    </source>
</evidence>
<dbReference type="PROSITE" id="PS50280">
    <property type="entry name" value="SET"/>
    <property type="match status" value="1"/>
</dbReference>
<comment type="catalytic activity">
    <reaction evidence="11">
        <text>L-lysyl(4)-[histone H3] + 3 S-adenosyl-L-methionine = N(6),N(6),N(6)-trimethyl-L-lysyl(4)-[histone H3] + 3 S-adenosyl-L-homocysteine + 3 H(+)</text>
        <dbReference type="Rhea" id="RHEA:60260"/>
        <dbReference type="Rhea" id="RHEA-COMP:15537"/>
        <dbReference type="Rhea" id="RHEA-COMP:15547"/>
        <dbReference type="ChEBI" id="CHEBI:15378"/>
        <dbReference type="ChEBI" id="CHEBI:29969"/>
        <dbReference type="ChEBI" id="CHEBI:57856"/>
        <dbReference type="ChEBI" id="CHEBI:59789"/>
        <dbReference type="ChEBI" id="CHEBI:61961"/>
        <dbReference type="EC" id="2.1.1.354"/>
    </reaction>
</comment>
<feature type="compositionally biased region" description="Basic residues" evidence="14">
    <location>
        <begin position="575"/>
        <end position="585"/>
    </location>
</feature>
<feature type="region of interest" description="Disordered" evidence="14">
    <location>
        <begin position="1309"/>
        <end position="1360"/>
    </location>
</feature>
<accession>W8B5F3</accession>
<proteinExistence type="evidence at transcript level"/>
<feature type="compositionally biased region" description="Basic and acidic residues" evidence="14">
    <location>
        <begin position="558"/>
        <end position="574"/>
    </location>
</feature>
<feature type="region of interest" description="Disordered" evidence="14">
    <location>
        <begin position="448"/>
        <end position="524"/>
    </location>
</feature>
<dbReference type="CDD" id="cd19169">
    <property type="entry name" value="SET_SETD1"/>
    <property type="match status" value="1"/>
</dbReference>
<dbReference type="PANTHER" id="PTHR45814:SF2">
    <property type="entry name" value="HISTONE-LYSINE N-METHYLTRANSFERASE SETD1"/>
    <property type="match status" value="1"/>
</dbReference>
<evidence type="ECO:0000256" key="2">
    <source>
        <dbReference type="ARBA" id="ARBA00012182"/>
    </source>
</evidence>